<evidence type="ECO:0000313" key="3">
    <source>
        <dbReference type="EMBL" id="SSX29233.1"/>
    </source>
</evidence>
<dbReference type="PANTHER" id="PTHR46263:SF1">
    <property type="entry name" value="ARMADILLO REPEAT-CONTAINING PROTEIN 7"/>
    <property type="match status" value="1"/>
</dbReference>
<protein>
    <submittedName>
        <fullName evidence="3">CSON001023 protein</fullName>
    </submittedName>
</protein>
<dbReference type="CDD" id="cd03449">
    <property type="entry name" value="R_hydratase"/>
    <property type="match status" value="1"/>
</dbReference>
<dbReference type="EMBL" id="UFQS01001167">
    <property type="protein sequence ID" value="SSX09331.1"/>
    <property type="molecule type" value="Genomic_DNA"/>
</dbReference>
<accession>A0A336MK61</accession>
<dbReference type="PANTHER" id="PTHR46263">
    <property type="entry name" value="ARMADILLO REPEAT-CONTAINING PROTEIN 7"/>
    <property type="match status" value="1"/>
</dbReference>
<dbReference type="Gene3D" id="3.10.129.10">
    <property type="entry name" value="Hotdog Thioesterase"/>
    <property type="match status" value="1"/>
</dbReference>
<name>A0A336MK61_CULSO</name>
<dbReference type="VEuPathDB" id="VectorBase:CSON001023"/>
<dbReference type="Gene3D" id="1.25.10.10">
    <property type="entry name" value="Leucine-rich Repeat Variant"/>
    <property type="match status" value="1"/>
</dbReference>
<dbReference type="GO" id="GO:0018812">
    <property type="term" value="F:3-hydroxyacyl-CoA dehydratase activity"/>
    <property type="evidence" value="ECO:0007669"/>
    <property type="project" value="UniProtKB-ARBA"/>
</dbReference>
<dbReference type="InterPro" id="IPR002539">
    <property type="entry name" value="MaoC-like_dom"/>
</dbReference>
<dbReference type="Pfam" id="PF01575">
    <property type="entry name" value="MaoC_dehydratas"/>
    <property type="match status" value="1"/>
</dbReference>
<dbReference type="OMA" id="YECRQHD"/>
<dbReference type="SUPFAM" id="SSF54637">
    <property type="entry name" value="Thioesterase/thiol ester dehydrase-isomerase"/>
    <property type="match status" value="1"/>
</dbReference>
<reference evidence="3" key="2">
    <citation type="submission" date="2018-07" db="EMBL/GenBank/DDBJ databases">
        <authorList>
            <person name="Quirk P.G."/>
            <person name="Krulwich T.A."/>
        </authorList>
    </citation>
    <scope>NUCLEOTIDE SEQUENCE</scope>
</reference>
<dbReference type="SUPFAM" id="SSF48371">
    <property type="entry name" value="ARM repeat"/>
    <property type="match status" value="1"/>
</dbReference>
<evidence type="ECO:0000259" key="1">
    <source>
        <dbReference type="Pfam" id="PF01575"/>
    </source>
</evidence>
<evidence type="ECO:0000313" key="2">
    <source>
        <dbReference type="EMBL" id="SSX09331.1"/>
    </source>
</evidence>
<dbReference type="InterPro" id="IPR029069">
    <property type="entry name" value="HotDog_dom_sf"/>
</dbReference>
<proteinExistence type="predicted"/>
<dbReference type="InterPro" id="IPR016024">
    <property type="entry name" value="ARM-type_fold"/>
</dbReference>
<dbReference type="EMBL" id="UFQT01001167">
    <property type="protein sequence ID" value="SSX29233.1"/>
    <property type="molecule type" value="Genomic_DNA"/>
</dbReference>
<reference evidence="2" key="1">
    <citation type="submission" date="2018-04" db="EMBL/GenBank/DDBJ databases">
        <authorList>
            <person name="Go L.Y."/>
            <person name="Mitchell J.A."/>
        </authorList>
    </citation>
    <scope>NUCLEOTIDE SEQUENCE</scope>
    <source>
        <tissue evidence="2">Whole organism</tissue>
    </source>
</reference>
<organism evidence="3">
    <name type="scientific">Culicoides sonorensis</name>
    <name type="common">Biting midge</name>
    <dbReference type="NCBI Taxonomy" id="179676"/>
    <lineage>
        <taxon>Eukaryota</taxon>
        <taxon>Metazoa</taxon>
        <taxon>Ecdysozoa</taxon>
        <taxon>Arthropoda</taxon>
        <taxon>Hexapoda</taxon>
        <taxon>Insecta</taxon>
        <taxon>Pterygota</taxon>
        <taxon>Neoptera</taxon>
        <taxon>Endopterygota</taxon>
        <taxon>Diptera</taxon>
        <taxon>Nematocera</taxon>
        <taxon>Chironomoidea</taxon>
        <taxon>Ceratopogonidae</taxon>
        <taxon>Ceratopogoninae</taxon>
        <taxon>Culicoides</taxon>
        <taxon>Monoculicoides</taxon>
    </lineage>
</organism>
<dbReference type="InterPro" id="IPR042462">
    <property type="entry name" value="ARMC7"/>
</dbReference>
<dbReference type="AlphaFoldDB" id="A0A336MK61"/>
<dbReference type="InterPro" id="IPR011989">
    <property type="entry name" value="ARM-like"/>
</dbReference>
<sequence>MFSTKERLKRRTPKIGINRENFIKLLVEEFYQTTDIEAKEQVSANLANFAYDPINYDYLKQSNVLDLFLELLGHVNPVLVNHGITGICNFCLDPEIKEQLIDPNRLKFVLNLIKIDTEPGIACNCVTIIIFLLSPDIKDSLKEFTIDEILKNYLKSSDTRLKNLATILLEDLQKLEHTLPFKAGDTIKTKRIITQSDLDKFSEVSGDHNPIHKAGQQKSPIVHGAFLNSIISGIIGTQLPGPGTEVISQIFSFPNKCYPDKEIEIEVELKDTRKIMKIVYKCVQDGKIVFDGEARVMYKASSSFLLSTFFIIISTSNFAYGSTIRDFRQNALIDSAKFSSSLASLGRNLTNANNNPDLTPCTCGIFLTSQFKKGSTEQPTGNPVLMSEINQVFPCNLAGQKMCQNKCLDSIVKHLPNSPMILCGSVDRDIHKERAYLWIQNCSPKWSNTNLSAGREYCCKAGEYYKCPF</sequence>
<feature type="domain" description="MaoC-like" evidence="1">
    <location>
        <begin position="188"/>
        <end position="281"/>
    </location>
</feature>
<gene>
    <name evidence="3" type="primary">CSON001023</name>
</gene>